<reference evidence="8" key="2">
    <citation type="submission" date="2020-10" db="EMBL/GenBank/DDBJ databases">
        <title>Enrichment of novel Verrucomicrobia, Bacteroidetes and Krumholzibacteria in an oxygen-limited, methane- and iron-fed bioreactor inoculated with Bothnian Sea sediments.</title>
        <authorList>
            <person name="Martins P.D."/>
            <person name="de Jong A."/>
            <person name="Lenstra W.K."/>
            <person name="van Helmond N.A.G.M."/>
            <person name="Slomp C.P."/>
            <person name="Jetten M.S.M."/>
            <person name="Welte C.U."/>
            <person name="Rasigraf O."/>
        </authorList>
    </citation>
    <scope>NUCLEOTIDE SEQUENCE</scope>
    <source>
        <strain evidence="8">MAG47</strain>
    </source>
</reference>
<dbReference type="PANTHER" id="PTHR48111">
    <property type="entry name" value="REGULATOR OF RPOS"/>
    <property type="match status" value="1"/>
</dbReference>
<evidence type="ECO:0000313" key="9">
    <source>
        <dbReference type="Proteomes" id="UP000642265"/>
    </source>
</evidence>
<dbReference type="InterPro" id="IPR039420">
    <property type="entry name" value="WalR-like"/>
</dbReference>
<name>A0A8I0N3A0_BRUAN</name>
<keyword evidence="4 6" id="KW-0238">DNA-binding</keyword>
<dbReference type="Pfam" id="PF00486">
    <property type="entry name" value="Trans_reg_C"/>
    <property type="match status" value="1"/>
</dbReference>
<organism evidence="8 9">
    <name type="scientific">Brucella anthropi</name>
    <name type="common">Ochrobactrum anthropi</name>
    <dbReference type="NCBI Taxonomy" id="529"/>
    <lineage>
        <taxon>Bacteria</taxon>
        <taxon>Pseudomonadati</taxon>
        <taxon>Pseudomonadota</taxon>
        <taxon>Alphaproteobacteria</taxon>
        <taxon>Hyphomicrobiales</taxon>
        <taxon>Brucellaceae</taxon>
        <taxon>Brucella/Ochrobactrum group</taxon>
        <taxon>Brucella</taxon>
    </lineage>
</organism>
<keyword evidence="5" id="KW-0804">Transcription</keyword>
<sequence length="230" mass="25911">MNVMSKVLIKTSDAQLFLMLRHLLSVEGFDADLLSELKALTTSEIGAEQSPSALILDSGDADLCEFVHLRRKLPGLALVLLARDDIDTGLQINERLDLVMEPPFDPLVLLGFLQRYRGNFATTDATRVVLTYCDLLLNPMQFRVFRNGHRVDLTPLQFRLLEALMQKPEIVWSRQDLIDAVWGQGAIVEPRTVDIHIGHIRRALARYGPNLIRTVQGRGYALDRSANPLQ</sequence>
<dbReference type="GO" id="GO:0006355">
    <property type="term" value="P:regulation of DNA-templated transcription"/>
    <property type="evidence" value="ECO:0007669"/>
    <property type="project" value="InterPro"/>
</dbReference>
<feature type="domain" description="OmpR/PhoB-type" evidence="7">
    <location>
        <begin position="127"/>
        <end position="224"/>
    </location>
</feature>
<proteinExistence type="predicted"/>
<dbReference type="Gene3D" id="1.10.10.10">
    <property type="entry name" value="Winged helix-like DNA-binding domain superfamily/Winged helix DNA-binding domain"/>
    <property type="match status" value="1"/>
</dbReference>
<gene>
    <name evidence="8" type="ORF">IH622_04040</name>
</gene>
<evidence type="ECO:0000256" key="3">
    <source>
        <dbReference type="ARBA" id="ARBA00023015"/>
    </source>
</evidence>
<dbReference type="Proteomes" id="UP000642265">
    <property type="component" value="Unassembled WGS sequence"/>
</dbReference>
<feature type="DNA-binding region" description="OmpR/PhoB-type" evidence="6">
    <location>
        <begin position="127"/>
        <end position="224"/>
    </location>
</feature>
<keyword evidence="3" id="KW-0805">Transcription regulation</keyword>
<evidence type="ECO:0000256" key="5">
    <source>
        <dbReference type="ARBA" id="ARBA00023163"/>
    </source>
</evidence>
<dbReference type="AlphaFoldDB" id="A0A8I0N3A0"/>
<evidence type="ECO:0000259" key="7">
    <source>
        <dbReference type="PROSITE" id="PS51755"/>
    </source>
</evidence>
<dbReference type="InterPro" id="IPR036388">
    <property type="entry name" value="WH-like_DNA-bd_sf"/>
</dbReference>
<accession>A0A8I0N3A0</accession>
<dbReference type="PANTHER" id="PTHR48111:SF1">
    <property type="entry name" value="TWO-COMPONENT RESPONSE REGULATOR ORR33"/>
    <property type="match status" value="1"/>
</dbReference>
<dbReference type="EMBL" id="JACZKO010000014">
    <property type="protein sequence ID" value="MBE0559990.1"/>
    <property type="molecule type" value="Genomic_DNA"/>
</dbReference>
<evidence type="ECO:0000256" key="1">
    <source>
        <dbReference type="ARBA" id="ARBA00022553"/>
    </source>
</evidence>
<evidence type="ECO:0000256" key="6">
    <source>
        <dbReference type="PROSITE-ProRule" id="PRU01091"/>
    </source>
</evidence>
<dbReference type="GO" id="GO:0000156">
    <property type="term" value="F:phosphorelay response regulator activity"/>
    <property type="evidence" value="ECO:0007669"/>
    <property type="project" value="TreeGrafter"/>
</dbReference>
<evidence type="ECO:0000256" key="2">
    <source>
        <dbReference type="ARBA" id="ARBA00023012"/>
    </source>
</evidence>
<protein>
    <submittedName>
        <fullName evidence="8">Response regulator transcription factor</fullName>
    </submittedName>
</protein>
<evidence type="ECO:0000313" key="8">
    <source>
        <dbReference type="EMBL" id="MBE0559990.1"/>
    </source>
</evidence>
<comment type="caution">
    <text evidence="8">The sequence shown here is derived from an EMBL/GenBank/DDBJ whole genome shotgun (WGS) entry which is preliminary data.</text>
</comment>
<evidence type="ECO:0000256" key="4">
    <source>
        <dbReference type="ARBA" id="ARBA00023125"/>
    </source>
</evidence>
<dbReference type="InterPro" id="IPR016032">
    <property type="entry name" value="Sig_transdc_resp-reg_C-effctor"/>
</dbReference>
<keyword evidence="2" id="KW-0902">Two-component regulatory system</keyword>
<dbReference type="GO" id="GO:0032993">
    <property type="term" value="C:protein-DNA complex"/>
    <property type="evidence" value="ECO:0007669"/>
    <property type="project" value="TreeGrafter"/>
</dbReference>
<dbReference type="CDD" id="cd00383">
    <property type="entry name" value="trans_reg_C"/>
    <property type="match status" value="1"/>
</dbReference>
<dbReference type="SUPFAM" id="SSF46894">
    <property type="entry name" value="C-terminal effector domain of the bipartite response regulators"/>
    <property type="match status" value="1"/>
</dbReference>
<dbReference type="GO" id="GO:0005829">
    <property type="term" value="C:cytosol"/>
    <property type="evidence" value="ECO:0007669"/>
    <property type="project" value="TreeGrafter"/>
</dbReference>
<dbReference type="PROSITE" id="PS51755">
    <property type="entry name" value="OMPR_PHOB"/>
    <property type="match status" value="1"/>
</dbReference>
<keyword evidence="1" id="KW-0597">Phosphoprotein</keyword>
<reference evidence="8" key="1">
    <citation type="submission" date="2020-09" db="EMBL/GenBank/DDBJ databases">
        <authorList>
            <person name="Dalcin Martins P."/>
        </authorList>
    </citation>
    <scope>NUCLEOTIDE SEQUENCE</scope>
    <source>
        <strain evidence="8">MAG47</strain>
    </source>
</reference>
<dbReference type="InterPro" id="IPR001867">
    <property type="entry name" value="OmpR/PhoB-type_DNA-bd"/>
</dbReference>
<dbReference type="GO" id="GO:0000976">
    <property type="term" value="F:transcription cis-regulatory region binding"/>
    <property type="evidence" value="ECO:0007669"/>
    <property type="project" value="TreeGrafter"/>
</dbReference>
<dbReference type="SMART" id="SM00862">
    <property type="entry name" value="Trans_reg_C"/>
    <property type="match status" value="1"/>
</dbReference>